<dbReference type="Proteomes" id="UP000242188">
    <property type="component" value="Unassembled WGS sequence"/>
</dbReference>
<organism evidence="1 2">
    <name type="scientific">Mizuhopecten yessoensis</name>
    <name type="common">Japanese scallop</name>
    <name type="synonym">Patinopecten yessoensis</name>
    <dbReference type="NCBI Taxonomy" id="6573"/>
    <lineage>
        <taxon>Eukaryota</taxon>
        <taxon>Metazoa</taxon>
        <taxon>Spiralia</taxon>
        <taxon>Lophotrochozoa</taxon>
        <taxon>Mollusca</taxon>
        <taxon>Bivalvia</taxon>
        <taxon>Autobranchia</taxon>
        <taxon>Pteriomorphia</taxon>
        <taxon>Pectinida</taxon>
        <taxon>Pectinoidea</taxon>
        <taxon>Pectinidae</taxon>
        <taxon>Mizuhopecten</taxon>
    </lineage>
</organism>
<name>A0A210QH03_MIZYE</name>
<dbReference type="EMBL" id="NEDP02003738">
    <property type="protein sequence ID" value="OWF48038.1"/>
    <property type="molecule type" value="Genomic_DNA"/>
</dbReference>
<accession>A0A210QH03</accession>
<gene>
    <name evidence="1" type="ORF">KP79_PYT13951</name>
</gene>
<protein>
    <submittedName>
        <fullName evidence="1">Uncharacterized protein</fullName>
    </submittedName>
</protein>
<evidence type="ECO:0000313" key="1">
    <source>
        <dbReference type="EMBL" id="OWF48038.1"/>
    </source>
</evidence>
<sequence>MEAYSKAETFLKYPFDIDHGVSAVSKWTPQERNIMKIDNDGFIHKKKDVNSCDEILDNCVPTLHTNSAYKNIIRNFPPPETGVSVSDNLRNLTIGQILDARENDSLEDRESKACDVMVLDHGLDMAFRRQNDRKIRPYLIKTNLGDVIAPESDDRIQLAEVNYDVNQYQDLDLSPHLNLYDPRMPRVGHHQVKGYYYPAYRDEECSVSARTTDVKYVWWPVSGLQRRNLPVSTRLTKKEVCSVSTRPTDIVCPVGVLTHRREVCPVSIRPIDCLYSAYKGNVCSVSIRPTEYPAYRGESCPVSILHTEVMPVLSVSGKQRCQYPFTEVKSVP</sequence>
<keyword evidence="2" id="KW-1185">Reference proteome</keyword>
<proteinExistence type="predicted"/>
<comment type="caution">
    <text evidence="1">The sequence shown here is derived from an EMBL/GenBank/DDBJ whole genome shotgun (WGS) entry which is preliminary data.</text>
</comment>
<reference evidence="1 2" key="1">
    <citation type="journal article" date="2017" name="Nat. Ecol. Evol.">
        <title>Scallop genome provides insights into evolution of bilaterian karyotype and development.</title>
        <authorList>
            <person name="Wang S."/>
            <person name="Zhang J."/>
            <person name="Jiao W."/>
            <person name="Li J."/>
            <person name="Xun X."/>
            <person name="Sun Y."/>
            <person name="Guo X."/>
            <person name="Huan P."/>
            <person name="Dong B."/>
            <person name="Zhang L."/>
            <person name="Hu X."/>
            <person name="Sun X."/>
            <person name="Wang J."/>
            <person name="Zhao C."/>
            <person name="Wang Y."/>
            <person name="Wang D."/>
            <person name="Huang X."/>
            <person name="Wang R."/>
            <person name="Lv J."/>
            <person name="Li Y."/>
            <person name="Zhang Z."/>
            <person name="Liu B."/>
            <person name="Lu W."/>
            <person name="Hui Y."/>
            <person name="Liang J."/>
            <person name="Zhou Z."/>
            <person name="Hou R."/>
            <person name="Li X."/>
            <person name="Liu Y."/>
            <person name="Li H."/>
            <person name="Ning X."/>
            <person name="Lin Y."/>
            <person name="Zhao L."/>
            <person name="Xing Q."/>
            <person name="Dou J."/>
            <person name="Li Y."/>
            <person name="Mao J."/>
            <person name="Guo H."/>
            <person name="Dou H."/>
            <person name="Li T."/>
            <person name="Mu C."/>
            <person name="Jiang W."/>
            <person name="Fu Q."/>
            <person name="Fu X."/>
            <person name="Miao Y."/>
            <person name="Liu J."/>
            <person name="Yu Q."/>
            <person name="Li R."/>
            <person name="Liao H."/>
            <person name="Li X."/>
            <person name="Kong Y."/>
            <person name="Jiang Z."/>
            <person name="Chourrout D."/>
            <person name="Li R."/>
            <person name="Bao Z."/>
        </authorList>
    </citation>
    <scope>NUCLEOTIDE SEQUENCE [LARGE SCALE GENOMIC DNA]</scope>
    <source>
        <strain evidence="1 2">PY_sf001</strain>
    </source>
</reference>
<dbReference type="OrthoDB" id="10488482at2759"/>
<evidence type="ECO:0000313" key="2">
    <source>
        <dbReference type="Proteomes" id="UP000242188"/>
    </source>
</evidence>
<dbReference type="AlphaFoldDB" id="A0A210QH03"/>